<dbReference type="PANTHER" id="PTHR44329">
    <property type="entry name" value="SERINE/THREONINE-PROTEIN KINASE TNNI3K-RELATED"/>
    <property type="match status" value="1"/>
</dbReference>
<dbReference type="SUPFAM" id="SSF56112">
    <property type="entry name" value="Protein kinase-like (PK-like)"/>
    <property type="match status" value="1"/>
</dbReference>
<organism evidence="2 3">
    <name type="scientific">Rhizophagus irregularis</name>
    <dbReference type="NCBI Taxonomy" id="588596"/>
    <lineage>
        <taxon>Eukaryota</taxon>
        <taxon>Fungi</taxon>
        <taxon>Fungi incertae sedis</taxon>
        <taxon>Mucoromycota</taxon>
        <taxon>Glomeromycotina</taxon>
        <taxon>Glomeromycetes</taxon>
        <taxon>Glomerales</taxon>
        <taxon>Glomeraceae</taxon>
        <taxon>Rhizophagus</taxon>
    </lineage>
</organism>
<keyword evidence="2" id="KW-0418">Kinase</keyword>
<proteinExistence type="predicted"/>
<dbReference type="PROSITE" id="PS50011">
    <property type="entry name" value="PROTEIN_KINASE_DOM"/>
    <property type="match status" value="1"/>
</dbReference>
<protein>
    <submittedName>
        <fullName evidence="2">Kinase-like protein</fullName>
    </submittedName>
</protein>
<feature type="domain" description="Protein kinase" evidence="1">
    <location>
        <begin position="137"/>
        <end position="404"/>
    </location>
</feature>
<dbReference type="VEuPathDB" id="FungiDB:RhiirFUN_023316"/>
<dbReference type="VEuPathDB" id="FungiDB:FUN_003530"/>
<dbReference type="Gene3D" id="1.10.510.10">
    <property type="entry name" value="Transferase(Phosphotransferase) domain 1"/>
    <property type="match status" value="1"/>
</dbReference>
<evidence type="ECO:0000313" key="2">
    <source>
        <dbReference type="EMBL" id="PKY40329.1"/>
    </source>
</evidence>
<dbReference type="Proteomes" id="UP000234323">
    <property type="component" value="Unassembled WGS sequence"/>
</dbReference>
<dbReference type="InterPro" id="IPR011009">
    <property type="entry name" value="Kinase-like_dom_sf"/>
</dbReference>
<reference evidence="2 3" key="1">
    <citation type="submission" date="2015-10" db="EMBL/GenBank/DDBJ databases">
        <title>Genome analyses suggest a sexual origin of heterokaryosis in a supposedly ancient asexual fungus.</title>
        <authorList>
            <person name="Ropars J."/>
            <person name="Sedzielewska K."/>
            <person name="Noel J."/>
            <person name="Charron P."/>
            <person name="Farinelli L."/>
            <person name="Marton T."/>
            <person name="Kruger M."/>
            <person name="Pelin A."/>
            <person name="Brachmann A."/>
            <person name="Corradi N."/>
        </authorList>
    </citation>
    <scope>NUCLEOTIDE SEQUENCE [LARGE SCALE GENOMIC DNA]</scope>
    <source>
        <strain evidence="2 3">A4</strain>
    </source>
</reference>
<dbReference type="InterPro" id="IPR001245">
    <property type="entry name" value="Ser-Thr/Tyr_kinase_cat_dom"/>
</dbReference>
<dbReference type="GO" id="GO:0004674">
    <property type="term" value="F:protein serine/threonine kinase activity"/>
    <property type="evidence" value="ECO:0007669"/>
    <property type="project" value="TreeGrafter"/>
</dbReference>
<evidence type="ECO:0000313" key="3">
    <source>
        <dbReference type="Proteomes" id="UP000234323"/>
    </source>
</evidence>
<keyword evidence="3" id="KW-1185">Reference proteome</keyword>
<keyword evidence="2" id="KW-0808">Transferase</keyword>
<accession>A0A2I1G123</accession>
<dbReference type="InterPro" id="IPR000719">
    <property type="entry name" value="Prot_kinase_dom"/>
</dbReference>
<dbReference type="VEuPathDB" id="FungiDB:RhiirA1_541014"/>
<evidence type="ECO:0000259" key="1">
    <source>
        <dbReference type="PROSITE" id="PS50011"/>
    </source>
</evidence>
<dbReference type="AlphaFoldDB" id="A0A2I1G123"/>
<comment type="caution">
    <text evidence="2">The sequence shown here is derived from an EMBL/GenBank/DDBJ whole genome shotgun (WGS) entry which is preliminary data.</text>
</comment>
<gene>
    <name evidence="2" type="ORF">RhiirA4_453687</name>
</gene>
<dbReference type="GO" id="GO:0005524">
    <property type="term" value="F:ATP binding"/>
    <property type="evidence" value="ECO:0007669"/>
    <property type="project" value="InterPro"/>
</dbReference>
<dbReference type="InterPro" id="IPR051681">
    <property type="entry name" value="Ser/Thr_Kinases-Pseudokinases"/>
</dbReference>
<dbReference type="EMBL" id="LLXI01000097">
    <property type="protein sequence ID" value="PKY40329.1"/>
    <property type="molecule type" value="Genomic_DNA"/>
</dbReference>
<dbReference type="Pfam" id="PF07714">
    <property type="entry name" value="PK_Tyr_Ser-Thr"/>
    <property type="match status" value="1"/>
</dbReference>
<sequence>MTSIRVDIVFAAYHRAFALTDYNTQNTLDKRFEIRQQTILADKSLTKDEKSYVVKLLNKSFDKTKVLYNEGTKRICENCHDECLATLYCEHCVRNYLKSKFSNWTSGNNDIDNLIQQCQMETLEPSRIVEWIPYDKLQDIEYLTKGGCSEIYTAYRIDGHYDEWDSKEKQLKRYGGHNVVLKKLENVESANKSWFEEGKSHLSISNKHGHIVKCYGITKDPSDGNYMLVMFELDNNLREYLHQNHNKLTWKRRIQIIEQIVFGVSRIHEEKAIHRDLHSGNILFDRANIRISDLGFCGPADKPLNSIYGNLHYIAPEVIVKRKYSFASDIYSIGMLMWEISSGQPPFVYKHNYDLALKIINGMRPRIIPETPLKYKELMEQCWNADPTRRPDIFILHKKIHSLYRSYLINENEEQQTNNFTSIDNFQLKINFSISSTNSINSFFRNSSSRVYYFKDLPEPRNATKEEQEAYHSIQFDFDLQDGMITEVKDESNKRIYFNVERQDDLTINPKKVKLNNNNDKDDDEIYNPNFHPEEQDELKVSDYVLTNPKKSMVPSKEVVDKFNKFDQLNSDFSSRIEKISGKEDSIS</sequence>
<name>A0A2I1G123_9GLOM</name>